<evidence type="ECO:0000313" key="2">
    <source>
        <dbReference type="EMBL" id="AKA87335.1"/>
    </source>
</evidence>
<dbReference type="AlphaFoldDB" id="A0A1S5NPU2"/>
<sequence length="358" mass="38908">MVTLPDRVRAHVLADFATADPAHDIHHLDRVAALAGDIAVLLGADPQTAQVAAYVHDYHRVEEARQGRRPIRPEEARSAVLDVLERSEVPEKLHGTILRAVELTGRYRFGGDELDGEDLIAAAVHDADNLDAMGAVGVGRAFAFGGLLGEPLWEPAAGLKELYTEGETSSVLAHLYEKLVHLEKDMLTEPARRLAAERAFQLHRFAAEFRSQWGEEDVVSHSGGTRVHWDPLTRFLAVTQPEPDGITVTHIGFRGQAMLAFDEQGQPVGVDLLGAPEALTHCVPHAQRSRAWVADAAGGWLLDAEADVVWISISEAPVRRRLTAVGDIEVQLREGKLATLRMHLTEEAPVSVGGEGAP</sequence>
<feature type="domain" description="HD/PDEase" evidence="1">
    <location>
        <begin position="20"/>
        <end position="142"/>
    </location>
</feature>
<dbReference type="Gene3D" id="1.10.3210.50">
    <property type="match status" value="1"/>
</dbReference>
<dbReference type="PANTHER" id="PTHR33594:SF1">
    <property type="entry name" value="HD_PDEASE DOMAIN-CONTAINING PROTEIN"/>
    <property type="match status" value="1"/>
</dbReference>
<organism evidence="2">
    <name type="scientific">Streptomyces antibioticus</name>
    <dbReference type="NCBI Taxonomy" id="1890"/>
    <lineage>
        <taxon>Bacteria</taxon>
        <taxon>Bacillati</taxon>
        <taxon>Actinomycetota</taxon>
        <taxon>Actinomycetes</taxon>
        <taxon>Kitasatosporales</taxon>
        <taxon>Streptomycetaceae</taxon>
        <taxon>Streptomyces</taxon>
    </lineage>
</organism>
<dbReference type="GO" id="GO:0016787">
    <property type="term" value="F:hydrolase activity"/>
    <property type="evidence" value="ECO:0007669"/>
    <property type="project" value="UniProtKB-KW"/>
</dbReference>
<dbReference type="SUPFAM" id="SSF109604">
    <property type="entry name" value="HD-domain/PDEase-like"/>
    <property type="match status" value="1"/>
</dbReference>
<dbReference type="Pfam" id="PF01966">
    <property type="entry name" value="HD"/>
    <property type="match status" value="1"/>
</dbReference>
<protein>
    <submittedName>
        <fullName evidence="2">Metal dependent phosphohydrolase</fullName>
    </submittedName>
</protein>
<dbReference type="SMART" id="SM00471">
    <property type="entry name" value="HDc"/>
    <property type="match status" value="1"/>
</dbReference>
<dbReference type="CDD" id="cd00077">
    <property type="entry name" value="HDc"/>
    <property type="match status" value="1"/>
</dbReference>
<name>A0A1S5NPU2_STRAT</name>
<dbReference type="InterPro" id="IPR003607">
    <property type="entry name" value="HD/PDEase_dom"/>
</dbReference>
<gene>
    <name evidence="2" type="primary">penF</name>
</gene>
<evidence type="ECO:0000259" key="1">
    <source>
        <dbReference type="SMART" id="SM00471"/>
    </source>
</evidence>
<dbReference type="EMBL" id="KJ856912">
    <property type="protein sequence ID" value="AKA87335.1"/>
    <property type="molecule type" value="Genomic_DNA"/>
</dbReference>
<dbReference type="InterPro" id="IPR006674">
    <property type="entry name" value="HD_domain"/>
</dbReference>
<dbReference type="PANTHER" id="PTHR33594">
    <property type="entry name" value="SUPERFAMILY HYDROLASE, PUTATIVE (AFU_ORTHOLOGUE AFUA_1G03035)-RELATED"/>
    <property type="match status" value="1"/>
</dbReference>
<reference evidence="2" key="1">
    <citation type="journal article" date="2017" name="Cell Chem. Biol.">
        <title>An Unusual Protector-Protege Strategy for the Biosynthesis of Purine Nucleoside Antibiotics.</title>
        <authorList>
            <person name="Wu P."/>
            <person name="Wan D."/>
            <person name="Xu G."/>
            <person name="Wang G."/>
            <person name="Ma H."/>
            <person name="Wang T."/>
            <person name="Gao Y."/>
            <person name="Qi J."/>
            <person name="Chen X."/>
            <person name="Zhu J."/>
            <person name="Li Y.Q."/>
            <person name="Deng Z."/>
            <person name="Chen W."/>
        </authorList>
    </citation>
    <scope>NUCLEOTIDE SEQUENCE</scope>
    <source>
        <strain evidence="2">NRRL 3238</strain>
    </source>
</reference>
<proteinExistence type="predicted"/>
<accession>A0A1S5NPU2</accession>
<keyword evidence="2" id="KW-0378">Hydrolase</keyword>